<organism evidence="1 2">
    <name type="scientific">Albugo candida</name>
    <dbReference type="NCBI Taxonomy" id="65357"/>
    <lineage>
        <taxon>Eukaryota</taxon>
        <taxon>Sar</taxon>
        <taxon>Stramenopiles</taxon>
        <taxon>Oomycota</taxon>
        <taxon>Peronosporomycetes</taxon>
        <taxon>Albuginales</taxon>
        <taxon>Albuginaceae</taxon>
        <taxon>Albugo</taxon>
    </lineage>
</organism>
<protein>
    <submittedName>
        <fullName evidence="1">Uncharacterized protein</fullName>
    </submittedName>
</protein>
<comment type="caution">
    <text evidence="1">The sequence shown here is derived from an EMBL/GenBank/DDBJ whole genome shotgun (WGS) entry which is preliminary data.</text>
</comment>
<dbReference type="SUPFAM" id="SSF48371">
    <property type="entry name" value="ARM repeat"/>
    <property type="match status" value="1"/>
</dbReference>
<dbReference type="EMBL" id="CAIX01000547">
    <property type="protein sequence ID" value="CCI11093.1"/>
    <property type="molecule type" value="Genomic_DNA"/>
</dbReference>
<sequence>MREKLGRVSRTHSQEAKSQTYVRELIDRLEKLDDPDRQQTVFKALSRSLATFDPTLVHTFIGFFEKTNTHLRVSTRRLHVLLLAQLCKLHSSTAAQLSTRIINYTLQCLRHKKKDLTRACVLLVSYLVLYITPKIRGGVKTIDEKSHVQANWVVNLFNQFAKITDSLGEHAVQCMCAVILPVDHTSNALDEDAFAAHGRRISSRLSVIIASQTAACRWKDTTKTQDRLASICALIAAVQLARKLSNDSTVGLTAQVISCHPEIFQMIRQILYDSPRKEWRVRMHSLKLARLMLTIEDHTQSLITLIRNELEELHVVVVSAHKDSVAYVRNEASKSIAVIETWKARLLDQKDVHMQASLKAARNSQLPSRNLRVPRSDSDPKYEFRPKGVVWCQPTSNSRHIDSVSPEILEFAEGDEAFPQFDSQNECEPTDAFGCDQSDLCFGKEEIDSSRCTLHESGDQVNIASDVEQVCGLGVNTLNQRWNVQEIALMEAYRKEDLEVAFRLVLLEENSIALKGLLYHLIQVVHPLSLVISSITPTTGNGLCAALLEILSTTITKKDYWLIFFYLVEFSANRKAFRYLYDRILCGVRKRLWRISMGSSKEAFEAIKVLFLWEKAMTFLKKESCTSLMVDRD</sequence>
<name>A0A024FVA9_9STRA</name>
<gene>
    <name evidence="1" type="ORF">BN9_123700</name>
</gene>
<proteinExistence type="predicted"/>
<evidence type="ECO:0000313" key="1">
    <source>
        <dbReference type="EMBL" id="CCI11093.1"/>
    </source>
</evidence>
<dbReference type="Proteomes" id="UP000053237">
    <property type="component" value="Unassembled WGS sequence"/>
</dbReference>
<dbReference type="AlphaFoldDB" id="A0A024FVA9"/>
<keyword evidence="2" id="KW-1185">Reference proteome</keyword>
<dbReference type="OrthoDB" id="64334at2759"/>
<dbReference type="InParanoid" id="A0A024FVA9"/>
<accession>A0A024FVA9</accession>
<dbReference type="Gene3D" id="1.25.10.10">
    <property type="entry name" value="Leucine-rich Repeat Variant"/>
    <property type="match status" value="1"/>
</dbReference>
<dbReference type="InterPro" id="IPR016024">
    <property type="entry name" value="ARM-type_fold"/>
</dbReference>
<evidence type="ECO:0000313" key="2">
    <source>
        <dbReference type="Proteomes" id="UP000053237"/>
    </source>
</evidence>
<reference evidence="1 2" key="1">
    <citation type="submission" date="2012-05" db="EMBL/GenBank/DDBJ databases">
        <title>Recombination and specialization in a pathogen metapopulation.</title>
        <authorList>
            <person name="Gardiner A."/>
            <person name="Kemen E."/>
            <person name="Schultz-Larsen T."/>
            <person name="MacLean D."/>
            <person name="Van Oosterhout C."/>
            <person name="Jones J.D.G."/>
        </authorList>
    </citation>
    <scope>NUCLEOTIDE SEQUENCE [LARGE SCALE GENOMIC DNA]</scope>
    <source>
        <strain evidence="1 2">Ac Nc2</strain>
    </source>
</reference>
<dbReference type="InterPro" id="IPR011989">
    <property type="entry name" value="ARM-like"/>
</dbReference>